<accession>A0AAU9CDX6</accession>
<reference evidence="10" key="1">
    <citation type="submission" date="2021-11" db="EMBL/GenBank/DDBJ databases">
        <title>Complete genome sequence of Atopobiaceae bacterium TOC12.</title>
        <authorList>
            <person name="Morinaga K."/>
            <person name="Kusada H."/>
            <person name="Tamaki H."/>
        </authorList>
    </citation>
    <scope>NUCLEOTIDE SEQUENCE</scope>
    <source>
        <strain evidence="10">TOC12</strain>
    </source>
</reference>
<dbReference type="InterPro" id="IPR050366">
    <property type="entry name" value="BP-dependent_transpt_permease"/>
</dbReference>
<dbReference type="Pfam" id="PF12911">
    <property type="entry name" value="OppC_N"/>
    <property type="match status" value="1"/>
</dbReference>
<feature type="transmembrane region" description="Helical" evidence="7">
    <location>
        <begin position="207"/>
        <end position="230"/>
    </location>
</feature>
<keyword evidence="5 7" id="KW-1133">Transmembrane helix</keyword>
<dbReference type="PROSITE" id="PS50928">
    <property type="entry name" value="ABC_TM1"/>
    <property type="match status" value="1"/>
</dbReference>
<feature type="domain" description="ABC transmembrane type-1" evidence="9">
    <location>
        <begin position="172"/>
        <end position="361"/>
    </location>
</feature>
<dbReference type="EMBL" id="AP025285">
    <property type="protein sequence ID" value="BDC91015.1"/>
    <property type="molecule type" value="Genomic_DNA"/>
</dbReference>
<keyword evidence="3" id="KW-1003">Cell membrane</keyword>
<feature type="compositionally biased region" description="Polar residues" evidence="8">
    <location>
        <begin position="31"/>
        <end position="44"/>
    </location>
</feature>
<proteinExistence type="inferred from homology"/>
<dbReference type="GO" id="GO:0005886">
    <property type="term" value="C:plasma membrane"/>
    <property type="evidence" value="ECO:0007669"/>
    <property type="project" value="UniProtKB-SubCell"/>
</dbReference>
<evidence type="ECO:0000256" key="4">
    <source>
        <dbReference type="ARBA" id="ARBA00022692"/>
    </source>
</evidence>
<feature type="transmembrane region" description="Helical" evidence="7">
    <location>
        <begin position="180"/>
        <end position="200"/>
    </location>
</feature>
<evidence type="ECO:0000256" key="2">
    <source>
        <dbReference type="ARBA" id="ARBA00022448"/>
    </source>
</evidence>
<evidence type="ECO:0000256" key="5">
    <source>
        <dbReference type="ARBA" id="ARBA00022989"/>
    </source>
</evidence>
<dbReference type="CDD" id="cd06261">
    <property type="entry name" value="TM_PBP2"/>
    <property type="match status" value="1"/>
</dbReference>
<dbReference type="PANTHER" id="PTHR43386:SF1">
    <property type="entry name" value="D,D-DIPEPTIDE TRANSPORT SYSTEM PERMEASE PROTEIN DDPC-RELATED"/>
    <property type="match status" value="1"/>
</dbReference>
<evidence type="ECO:0000256" key="7">
    <source>
        <dbReference type="RuleBase" id="RU363032"/>
    </source>
</evidence>
<dbReference type="KEGG" id="lcal:ATTO_08870"/>
<dbReference type="GO" id="GO:0055085">
    <property type="term" value="P:transmembrane transport"/>
    <property type="evidence" value="ECO:0007669"/>
    <property type="project" value="InterPro"/>
</dbReference>
<evidence type="ECO:0000256" key="3">
    <source>
        <dbReference type="ARBA" id="ARBA00022475"/>
    </source>
</evidence>
<keyword evidence="11" id="KW-1185">Reference proteome</keyword>
<feature type="transmembrane region" description="Helical" evidence="7">
    <location>
        <begin position="341"/>
        <end position="361"/>
    </location>
</feature>
<dbReference type="RefSeq" id="WP_265591160.1">
    <property type="nucleotide sequence ID" value="NZ_AP025285.1"/>
</dbReference>
<dbReference type="Pfam" id="PF00528">
    <property type="entry name" value="BPD_transp_1"/>
    <property type="match status" value="1"/>
</dbReference>
<comment type="subcellular location">
    <subcellularLocation>
        <location evidence="1 7">Cell membrane</location>
        <topology evidence="1 7">Multi-pass membrane protein</topology>
    </subcellularLocation>
</comment>
<dbReference type="InterPro" id="IPR035906">
    <property type="entry name" value="MetI-like_sf"/>
</dbReference>
<organism evidence="10 11">
    <name type="scientific">Leptogranulimonas caecicola</name>
    <dbReference type="NCBI Taxonomy" id="2894156"/>
    <lineage>
        <taxon>Bacteria</taxon>
        <taxon>Bacillati</taxon>
        <taxon>Actinomycetota</taxon>
        <taxon>Coriobacteriia</taxon>
        <taxon>Coriobacteriales</taxon>
        <taxon>Kribbibacteriaceae</taxon>
        <taxon>Leptogranulimonas</taxon>
    </lineage>
</organism>
<dbReference type="Gene3D" id="1.10.3720.10">
    <property type="entry name" value="MetI-like"/>
    <property type="match status" value="1"/>
</dbReference>
<keyword evidence="6 7" id="KW-0472">Membrane</keyword>
<dbReference type="AlphaFoldDB" id="A0AAU9CDX6"/>
<evidence type="ECO:0000256" key="1">
    <source>
        <dbReference type="ARBA" id="ARBA00004651"/>
    </source>
</evidence>
<comment type="similarity">
    <text evidence="7">Belongs to the binding-protein-dependent transport system permease family.</text>
</comment>
<sequence length="374" mass="40696">MSVNDPKKFEEAIDKEVLEDNGVAVPPSSFDGYNSETNPINSESYPEMLDDANPDIDRVPETKRQKAEKLSAEISRQNLDASLKAEAHGKKKKVAQNYWAVSWNIFRKDKLGMVCLVVVCLLVLIALCAPLLAPYDPDTQNLQAMLQPPSAEHWFGTDNYGRDLFSRVIYGCRVSLSVGVVSQLLALAIGFFAGVAAGYFGGKVDSVISFIIQVFSSFPFLLFAIIVMFVMGPGLANLYVALGLLGWTSMARLVRGDVKRLKGSEYIQACIISGGKPLRIIMRHLLPNCVSTIIVMATLGIPGAIMSEASLSFLGLGVQPPMSSWGQMISASQPYIQSSTYFSVIPGIAIIITVMAFNLLGDAMRDALDPKLRS</sequence>
<evidence type="ECO:0000256" key="6">
    <source>
        <dbReference type="ARBA" id="ARBA00023136"/>
    </source>
</evidence>
<feature type="transmembrane region" description="Helical" evidence="7">
    <location>
        <begin position="285"/>
        <end position="305"/>
    </location>
</feature>
<evidence type="ECO:0000313" key="10">
    <source>
        <dbReference type="EMBL" id="BDC91015.1"/>
    </source>
</evidence>
<protein>
    <submittedName>
        <fullName evidence="10">Glutathione ABC transporter permease GsiD</fullName>
    </submittedName>
</protein>
<evidence type="ECO:0000256" key="8">
    <source>
        <dbReference type="SAM" id="MobiDB-lite"/>
    </source>
</evidence>
<evidence type="ECO:0000259" key="9">
    <source>
        <dbReference type="PROSITE" id="PS50928"/>
    </source>
</evidence>
<dbReference type="SUPFAM" id="SSF161098">
    <property type="entry name" value="MetI-like"/>
    <property type="match status" value="1"/>
</dbReference>
<feature type="compositionally biased region" description="Basic and acidic residues" evidence="8">
    <location>
        <begin position="1"/>
        <end position="18"/>
    </location>
</feature>
<keyword evidence="2 7" id="KW-0813">Transport</keyword>
<gene>
    <name evidence="10" type="ORF">ATTO_08870</name>
</gene>
<feature type="region of interest" description="Disordered" evidence="8">
    <location>
        <begin position="1"/>
        <end position="47"/>
    </location>
</feature>
<name>A0AAU9CDX6_9ACTN</name>
<evidence type="ECO:0000313" key="11">
    <source>
        <dbReference type="Proteomes" id="UP001431186"/>
    </source>
</evidence>
<dbReference type="InterPro" id="IPR025966">
    <property type="entry name" value="OppC_N"/>
</dbReference>
<dbReference type="InterPro" id="IPR000515">
    <property type="entry name" value="MetI-like"/>
</dbReference>
<dbReference type="Proteomes" id="UP001431186">
    <property type="component" value="Chromosome"/>
</dbReference>
<dbReference type="PANTHER" id="PTHR43386">
    <property type="entry name" value="OLIGOPEPTIDE TRANSPORT SYSTEM PERMEASE PROTEIN APPC"/>
    <property type="match status" value="1"/>
</dbReference>
<feature type="transmembrane region" description="Helical" evidence="7">
    <location>
        <begin position="236"/>
        <end position="254"/>
    </location>
</feature>
<keyword evidence="4 7" id="KW-0812">Transmembrane</keyword>
<feature type="transmembrane region" description="Helical" evidence="7">
    <location>
        <begin position="111"/>
        <end position="133"/>
    </location>
</feature>